<name>A0ABD1CCB4_CULPP</name>
<evidence type="ECO:0000313" key="2">
    <source>
        <dbReference type="Proteomes" id="UP001562425"/>
    </source>
</evidence>
<accession>A0ABD1CCB4</accession>
<sequence>MNVHKRCEESVPNLCGCDHTERRGRIQLAITHHGNKLNIE</sequence>
<gene>
    <name evidence="1" type="ORF">pipiens_018330</name>
</gene>
<keyword evidence="2" id="KW-1185">Reference proteome</keyword>
<protein>
    <submittedName>
        <fullName evidence="1">Uncharacterized protein</fullName>
    </submittedName>
</protein>
<reference evidence="1 2" key="1">
    <citation type="submission" date="2024-05" db="EMBL/GenBank/DDBJ databases">
        <title>Culex pipiens pipiens assembly and annotation.</title>
        <authorList>
            <person name="Alout H."/>
            <person name="Durand T."/>
        </authorList>
    </citation>
    <scope>NUCLEOTIDE SEQUENCE [LARGE SCALE GENOMIC DNA]</scope>
    <source>
        <strain evidence="1">HA-2024</strain>
        <tissue evidence="1">Whole body</tissue>
    </source>
</reference>
<evidence type="ECO:0000313" key="1">
    <source>
        <dbReference type="EMBL" id="KAL1373993.1"/>
    </source>
</evidence>
<organism evidence="1 2">
    <name type="scientific">Culex pipiens pipiens</name>
    <name type="common">Northern house mosquito</name>
    <dbReference type="NCBI Taxonomy" id="38569"/>
    <lineage>
        <taxon>Eukaryota</taxon>
        <taxon>Metazoa</taxon>
        <taxon>Ecdysozoa</taxon>
        <taxon>Arthropoda</taxon>
        <taxon>Hexapoda</taxon>
        <taxon>Insecta</taxon>
        <taxon>Pterygota</taxon>
        <taxon>Neoptera</taxon>
        <taxon>Endopterygota</taxon>
        <taxon>Diptera</taxon>
        <taxon>Nematocera</taxon>
        <taxon>Culicoidea</taxon>
        <taxon>Culicidae</taxon>
        <taxon>Culicinae</taxon>
        <taxon>Culicini</taxon>
        <taxon>Culex</taxon>
        <taxon>Culex</taxon>
    </lineage>
</organism>
<dbReference type="AlphaFoldDB" id="A0ABD1CCB4"/>
<dbReference type="Gene3D" id="3.30.60.20">
    <property type="match status" value="1"/>
</dbReference>
<feature type="non-terminal residue" evidence="1">
    <location>
        <position position="40"/>
    </location>
</feature>
<comment type="caution">
    <text evidence="1">The sequence shown here is derived from an EMBL/GenBank/DDBJ whole genome shotgun (WGS) entry which is preliminary data.</text>
</comment>
<proteinExistence type="predicted"/>
<dbReference type="EMBL" id="JBEHCU010013763">
    <property type="protein sequence ID" value="KAL1373993.1"/>
    <property type="molecule type" value="Genomic_DNA"/>
</dbReference>
<dbReference type="Proteomes" id="UP001562425">
    <property type="component" value="Unassembled WGS sequence"/>
</dbReference>